<evidence type="ECO:0000256" key="3">
    <source>
        <dbReference type="ARBA" id="ARBA00022475"/>
    </source>
</evidence>
<protein>
    <submittedName>
        <fullName evidence="10">Taurine transport system permease protein</fullName>
    </submittedName>
</protein>
<dbReference type="InterPro" id="IPR035906">
    <property type="entry name" value="MetI-like_sf"/>
</dbReference>
<evidence type="ECO:0000256" key="8">
    <source>
        <dbReference type="SAM" id="MobiDB-lite"/>
    </source>
</evidence>
<name>A0A840RNT1_9BURK</name>
<dbReference type="Pfam" id="PF00528">
    <property type="entry name" value="BPD_transp_1"/>
    <property type="match status" value="1"/>
</dbReference>
<dbReference type="SUPFAM" id="SSF161098">
    <property type="entry name" value="MetI-like"/>
    <property type="match status" value="1"/>
</dbReference>
<feature type="transmembrane region" description="Helical" evidence="7">
    <location>
        <begin position="280"/>
        <end position="300"/>
    </location>
</feature>
<dbReference type="PANTHER" id="PTHR30151">
    <property type="entry name" value="ALKANE SULFONATE ABC TRANSPORTER-RELATED, MEMBRANE SUBUNIT"/>
    <property type="match status" value="1"/>
</dbReference>
<dbReference type="Gene3D" id="1.10.3720.10">
    <property type="entry name" value="MetI-like"/>
    <property type="match status" value="1"/>
</dbReference>
<keyword evidence="11" id="KW-1185">Reference proteome</keyword>
<comment type="similarity">
    <text evidence="7">Belongs to the binding-protein-dependent transport system permease family.</text>
</comment>
<gene>
    <name evidence="10" type="ORF">HNR39_000120</name>
</gene>
<dbReference type="Proteomes" id="UP000571084">
    <property type="component" value="Unassembled WGS sequence"/>
</dbReference>
<dbReference type="InterPro" id="IPR000515">
    <property type="entry name" value="MetI-like"/>
</dbReference>
<organism evidence="10 11">
    <name type="scientific">Glaciimonas immobilis</name>
    <dbReference type="NCBI Taxonomy" id="728004"/>
    <lineage>
        <taxon>Bacteria</taxon>
        <taxon>Pseudomonadati</taxon>
        <taxon>Pseudomonadota</taxon>
        <taxon>Betaproteobacteria</taxon>
        <taxon>Burkholderiales</taxon>
        <taxon>Oxalobacteraceae</taxon>
        <taxon>Glaciimonas</taxon>
    </lineage>
</organism>
<feature type="transmembrane region" description="Helical" evidence="7">
    <location>
        <begin position="190"/>
        <end position="209"/>
    </location>
</feature>
<dbReference type="GO" id="GO:0010438">
    <property type="term" value="P:cellular response to sulfur starvation"/>
    <property type="evidence" value="ECO:0007669"/>
    <property type="project" value="TreeGrafter"/>
</dbReference>
<dbReference type="AlphaFoldDB" id="A0A840RNT1"/>
<feature type="compositionally biased region" description="Polar residues" evidence="8">
    <location>
        <begin position="7"/>
        <end position="19"/>
    </location>
</feature>
<feature type="region of interest" description="Disordered" evidence="8">
    <location>
        <begin position="1"/>
        <end position="38"/>
    </location>
</feature>
<evidence type="ECO:0000256" key="7">
    <source>
        <dbReference type="RuleBase" id="RU363032"/>
    </source>
</evidence>
<feature type="transmembrane region" description="Helical" evidence="7">
    <location>
        <begin position="131"/>
        <end position="153"/>
    </location>
</feature>
<keyword evidence="2 7" id="KW-0813">Transport</keyword>
<feature type="transmembrane region" description="Helical" evidence="7">
    <location>
        <begin position="165"/>
        <end position="184"/>
    </location>
</feature>
<dbReference type="CDD" id="cd06261">
    <property type="entry name" value="TM_PBP2"/>
    <property type="match status" value="1"/>
</dbReference>
<evidence type="ECO:0000256" key="4">
    <source>
        <dbReference type="ARBA" id="ARBA00022692"/>
    </source>
</evidence>
<keyword evidence="6 7" id="KW-0472">Membrane</keyword>
<reference evidence="10 11" key="1">
    <citation type="submission" date="2020-08" db="EMBL/GenBank/DDBJ databases">
        <title>Genomic Encyclopedia of Type Strains, Phase IV (KMG-IV): sequencing the most valuable type-strain genomes for metagenomic binning, comparative biology and taxonomic classification.</title>
        <authorList>
            <person name="Goeker M."/>
        </authorList>
    </citation>
    <scope>NUCLEOTIDE SEQUENCE [LARGE SCALE GENOMIC DNA]</scope>
    <source>
        <strain evidence="10 11">DSM 23240</strain>
    </source>
</reference>
<comment type="subcellular location">
    <subcellularLocation>
        <location evidence="1 7">Cell membrane</location>
        <topology evidence="1 7">Multi-pass membrane protein</topology>
    </subcellularLocation>
</comment>
<evidence type="ECO:0000256" key="1">
    <source>
        <dbReference type="ARBA" id="ARBA00004651"/>
    </source>
</evidence>
<dbReference type="GO" id="GO:0005886">
    <property type="term" value="C:plasma membrane"/>
    <property type="evidence" value="ECO:0007669"/>
    <property type="project" value="UniProtKB-SubCell"/>
</dbReference>
<dbReference type="RefSeq" id="WP_245182164.1">
    <property type="nucleotide sequence ID" value="NZ_JAAOZT010000002.1"/>
</dbReference>
<evidence type="ECO:0000256" key="5">
    <source>
        <dbReference type="ARBA" id="ARBA00022989"/>
    </source>
</evidence>
<dbReference type="GO" id="GO:0042918">
    <property type="term" value="P:alkanesulfonate transmembrane transport"/>
    <property type="evidence" value="ECO:0007669"/>
    <property type="project" value="UniProtKB-ARBA"/>
</dbReference>
<keyword evidence="3" id="KW-1003">Cell membrane</keyword>
<dbReference type="PANTHER" id="PTHR30151:SF25">
    <property type="entry name" value="TAURINE TRANSPORT SYSTEM PERMEASE PROTEIN TAUC"/>
    <property type="match status" value="1"/>
</dbReference>
<proteinExistence type="inferred from homology"/>
<keyword evidence="5 7" id="KW-1133">Transmembrane helix</keyword>
<evidence type="ECO:0000313" key="11">
    <source>
        <dbReference type="Proteomes" id="UP000571084"/>
    </source>
</evidence>
<evidence type="ECO:0000313" key="10">
    <source>
        <dbReference type="EMBL" id="MBB5198310.1"/>
    </source>
</evidence>
<evidence type="ECO:0000256" key="6">
    <source>
        <dbReference type="ARBA" id="ARBA00023136"/>
    </source>
</evidence>
<sequence length="318" mass="34241">MHDPDVTQISSLPSNNIVQPTGPMARGNESDSNTGNRRTRKAGLLSRLFPHKAAKPGEAFGAPGQGSSRTIGTVTVVTLFLLWYAITATGLVKPLFLPSPKAVWDKFILVSAVGFSGSTLLQHTLASLARVFGAFSLACIFAIPIGIMMGVSRVARGLFDPPIEFYRPLPPLAYLPLVIIWFGIGEFSKVYLIFLAIFAPLAIAARSGVRSVSIEQIHAAYSMGASRVQVILHVILKAAIPEIFTGMRIGIGVGWTTLVAGEMVASTRGLGFMVLSASEFLASDVAIMGIIVIGFFAFIFDLLMRYLERIIVPWKGMI</sequence>
<evidence type="ECO:0000259" key="9">
    <source>
        <dbReference type="PROSITE" id="PS50928"/>
    </source>
</evidence>
<accession>A0A840RNT1</accession>
<keyword evidence="4 7" id="KW-0812">Transmembrane</keyword>
<dbReference type="PROSITE" id="PS50928">
    <property type="entry name" value="ABC_TM1"/>
    <property type="match status" value="1"/>
</dbReference>
<evidence type="ECO:0000256" key="2">
    <source>
        <dbReference type="ARBA" id="ARBA00022448"/>
    </source>
</evidence>
<dbReference type="EMBL" id="JACHHQ010000001">
    <property type="protein sequence ID" value="MBB5198310.1"/>
    <property type="molecule type" value="Genomic_DNA"/>
</dbReference>
<feature type="transmembrane region" description="Helical" evidence="7">
    <location>
        <begin position="230"/>
        <end position="260"/>
    </location>
</feature>
<feature type="domain" description="ABC transmembrane type-1" evidence="9">
    <location>
        <begin position="124"/>
        <end position="304"/>
    </location>
</feature>
<dbReference type="FunFam" id="1.10.3720.10:FF:000003">
    <property type="entry name" value="Aliphatic sulfonate ABC transporter permease"/>
    <property type="match status" value="1"/>
</dbReference>
<comment type="caution">
    <text evidence="10">The sequence shown here is derived from an EMBL/GenBank/DDBJ whole genome shotgun (WGS) entry which is preliminary data.</text>
</comment>
<feature type="transmembrane region" description="Helical" evidence="7">
    <location>
        <begin position="71"/>
        <end position="92"/>
    </location>
</feature>